<dbReference type="PRINTS" id="PR00690">
    <property type="entry name" value="ADHESNFAMILY"/>
</dbReference>
<dbReference type="PANTHER" id="PTHR42953:SF1">
    <property type="entry name" value="METAL-BINDING PROTEIN HI_0362-RELATED"/>
    <property type="match status" value="1"/>
</dbReference>
<dbReference type="SUPFAM" id="SSF53807">
    <property type="entry name" value="Helical backbone' metal receptor"/>
    <property type="match status" value="1"/>
</dbReference>
<evidence type="ECO:0000256" key="4">
    <source>
        <dbReference type="ARBA" id="ARBA00022729"/>
    </source>
</evidence>
<keyword evidence="4 6" id="KW-0732">Signal</keyword>
<dbReference type="InterPro" id="IPR006129">
    <property type="entry name" value="AdhesinB"/>
</dbReference>
<feature type="signal peptide" evidence="6">
    <location>
        <begin position="1"/>
        <end position="24"/>
    </location>
</feature>
<dbReference type="PRINTS" id="PR00691">
    <property type="entry name" value="ADHESINB"/>
</dbReference>
<dbReference type="PROSITE" id="PS51257">
    <property type="entry name" value="PROKAR_LIPOPROTEIN"/>
    <property type="match status" value="1"/>
</dbReference>
<evidence type="ECO:0000256" key="5">
    <source>
        <dbReference type="RuleBase" id="RU003512"/>
    </source>
</evidence>
<comment type="caution">
    <text evidence="7">The sequence shown here is derived from an EMBL/GenBank/DDBJ whole genome shotgun (WGS) entry which is preliminary data.</text>
</comment>
<dbReference type="InterPro" id="IPR006127">
    <property type="entry name" value="ZnuA-like"/>
</dbReference>
<proteinExistence type="inferred from homology"/>
<comment type="subcellular location">
    <subcellularLocation>
        <location evidence="1">Cell envelope</location>
    </subcellularLocation>
</comment>
<dbReference type="Gene3D" id="3.40.50.1980">
    <property type="entry name" value="Nitrogenase molybdenum iron protein domain"/>
    <property type="match status" value="2"/>
</dbReference>
<evidence type="ECO:0000313" key="7">
    <source>
        <dbReference type="EMBL" id="MDZ8160754.1"/>
    </source>
</evidence>
<protein>
    <submittedName>
        <fullName evidence="7">Zinc ABC transporter substrate-binding protein</fullName>
    </submittedName>
</protein>
<dbReference type="PANTHER" id="PTHR42953">
    <property type="entry name" value="HIGH-AFFINITY ZINC UPTAKE SYSTEM PROTEIN ZNUA-RELATED"/>
    <property type="match status" value="1"/>
</dbReference>
<keyword evidence="2 5" id="KW-0813">Transport</keyword>
<accession>A0ABU5N3V0</accession>
<dbReference type="RefSeq" id="WP_194423443.1">
    <property type="nucleotide sequence ID" value="NZ_BAAAPT010000001.1"/>
</dbReference>
<gene>
    <name evidence="7" type="ORF">R2Q92_02835</name>
</gene>
<feature type="chain" id="PRO_5046001197" evidence="6">
    <location>
        <begin position="25"/>
        <end position="314"/>
    </location>
</feature>
<name>A0ABU5N3V0_9MICO</name>
<evidence type="ECO:0000313" key="8">
    <source>
        <dbReference type="Proteomes" id="UP001291912"/>
    </source>
</evidence>
<dbReference type="InterPro" id="IPR006128">
    <property type="entry name" value="Lipoprotein_PsaA-like"/>
</dbReference>
<evidence type="ECO:0000256" key="2">
    <source>
        <dbReference type="ARBA" id="ARBA00022448"/>
    </source>
</evidence>
<evidence type="ECO:0000256" key="1">
    <source>
        <dbReference type="ARBA" id="ARBA00004196"/>
    </source>
</evidence>
<dbReference type="Proteomes" id="UP001291912">
    <property type="component" value="Unassembled WGS sequence"/>
</dbReference>
<comment type="similarity">
    <text evidence="5">Belongs to the bacterial solute-binding protein 9 family.</text>
</comment>
<evidence type="ECO:0000256" key="6">
    <source>
        <dbReference type="SAM" id="SignalP"/>
    </source>
</evidence>
<organism evidence="7 8">
    <name type="scientific">Microbacterium aquimaris</name>
    <dbReference type="NCBI Taxonomy" id="459816"/>
    <lineage>
        <taxon>Bacteria</taxon>
        <taxon>Bacillati</taxon>
        <taxon>Actinomycetota</taxon>
        <taxon>Actinomycetes</taxon>
        <taxon>Micrococcales</taxon>
        <taxon>Microbacteriaceae</taxon>
        <taxon>Microbacterium</taxon>
    </lineage>
</organism>
<dbReference type="EMBL" id="JAWJYN010000001">
    <property type="protein sequence ID" value="MDZ8160754.1"/>
    <property type="molecule type" value="Genomic_DNA"/>
</dbReference>
<dbReference type="Pfam" id="PF01297">
    <property type="entry name" value="ZnuA"/>
    <property type="match status" value="1"/>
</dbReference>
<sequence>MVARIRLTLGLGAVAAIFATAGCAADMTPAGGDGPLTVYATTGYLADAVANIAPDAEVTTMVGPGGDPHTYQPSTRDIQKIQTSDAVLWNGLHLEAHMIDQLESLGDRQLAVGDQLPEELLLAWPDTDDGGELLHDPHVWNSPEAWTLVVGYVADHLATIDPDRADEYTQNATVYQEQIAAAAAEAEAMLATVPEPRILITGHDAFAYFGDTYGLDVHATDFISTEAALSAEELSDLASLIAENEVPVIFQDNQANPQAITSLQEAVRALGWDVEISDEELYADSLGADAGVDTYLGVFAHNATAVAEALGSPE</sequence>
<keyword evidence="3" id="KW-0479">Metal-binding</keyword>
<reference evidence="7 8" key="1">
    <citation type="submission" date="2023-10" db="EMBL/GenBank/DDBJ databases">
        <title>Microbacterium xanthum sp. nov., isolated from seaweed.</title>
        <authorList>
            <person name="Lee S.D."/>
        </authorList>
    </citation>
    <scope>NUCLEOTIDE SEQUENCE [LARGE SCALE GENOMIC DNA]</scope>
    <source>
        <strain evidence="7 8">KCTC 19124</strain>
    </source>
</reference>
<dbReference type="InterPro" id="IPR050492">
    <property type="entry name" value="Bact_metal-bind_prot9"/>
</dbReference>
<evidence type="ECO:0000256" key="3">
    <source>
        <dbReference type="ARBA" id="ARBA00022723"/>
    </source>
</evidence>
<keyword evidence="8" id="KW-1185">Reference proteome</keyword>